<evidence type="ECO:0000259" key="1">
    <source>
        <dbReference type="Pfam" id="PF09722"/>
    </source>
</evidence>
<feature type="domain" description="Antitoxin Xre-like helix-turn-helix" evidence="2">
    <location>
        <begin position="16"/>
        <end position="72"/>
    </location>
</feature>
<proteinExistence type="predicted"/>
<reference evidence="3 4" key="1">
    <citation type="submission" date="2019-04" db="EMBL/GenBank/DDBJ databases">
        <authorList>
            <person name="Park S."/>
            <person name="Yoon J.-H."/>
        </authorList>
    </citation>
    <scope>NUCLEOTIDE SEQUENCE [LARGE SCALE GENOMIC DNA]</scope>
    <source>
        <strain evidence="3 4">HJM-18</strain>
    </source>
</reference>
<dbReference type="RefSeq" id="WP_135802070.1">
    <property type="nucleotide sequence ID" value="NZ_SRPF01000001.1"/>
</dbReference>
<dbReference type="OrthoDB" id="117888at2"/>
<accession>A0A4Z1BUA2</accession>
<feature type="domain" description="Antitoxin Xre/MbcA/ParS-like toxin-binding" evidence="1">
    <location>
        <begin position="78"/>
        <end position="131"/>
    </location>
</feature>
<protein>
    <submittedName>
        <fullName evidence="3">DUF2384 domain-containing protein</fullName>
    </submittedName>
</protein>
<evidence type="ECO:0000313" key="3">
    <source>
        <dbReference type="EMBL" id="TGN41685.1"/>
    </source>
</evidence>
<comment type="caution">
    <text evidence="3">The sequence shown here is derived from an EMBL/GenBank/DDBJ whole genome shotgun (WGS) entry which is preliminary data.</text>
</comment>
<dbReference type="Pfam" id="PF20432">
    <property type="entry name" value="Xre-like-HTH"/>
    <property type="match status" value="1"/>
</dbReference>
<organism evidence="3 4">
    <name type="scientific">Marinobacter confluentis</name>
    <dbReference type="NCBI Taxonomy" id="1697557"/>
    <lineage>
        <taxon>Bacteria</taxon>
        <taxon>Pseudomonadati</taxon>
        <taxon>Pseudomonadota</taxon>
        <taxon>Gammaproteobacteria</taxon>
        <taxon>Pseudomonadales</taxon>
        <taxon>Marinobacteraceae</taxon>
        <taxon>Marinobacter</taxon>
    </lineage>
</organism>
<keyword evidence="4" id="KW-1185">Reference proteome</keyword>
<evidence type="ECO:0000313" key="4">
    <source>
        <dbReference type="Proteomes" id="UP000298325"/>
    </source>
</evidence>
<dbReference type="Proteomes" id="UP000298325">
    <property type="component" value="Unassembled WGS sequence"/>
</dbReference>
<dbReference type="AlphaFoldDB" id="A0A4Z1BUA2"/>
<gene>
    <name evidence="3" type="ORF">E5Q11_03925</name>
</gene>
<sequence>MSQATAVQTIDNRRLSSAGLKTVLTILERWGCTAEQAQKILQISRPAYYKYRKNPQQANLSQDQLERLSYLLNIHACLRTVFENPDNVYGFMAMKNDNPFFNGKSPLEIISTGQFAALYETFRRIDALRGGLW</sequence>
<name>A0A4Z1BUA2_9GAMM</name>
<dbReference type="EMBL" id="SRPF01000001">
    <property type="protein sequence ID" value="TGN41685.1"/>
    <property type="molecule type" value="Genomic_DNA"/>
</dbReference>
<dbReference type="InterPro" id="IPR024467">
    <property type="entry name" value="Xre/MbcA/ParS-like_toxin-bd"/>
</dbReference>
<dbReference type="InterPro" id="IPR046847">
    <property type="entry name" value="Xre-like_HTH"/>
</dbReference>
<evidence type="ECO:0000259" key="2">
    <source>
        <dbReference type="Pfam" id="PF20432"/>
    </source>
</evidence>
<dbReference type="GO" id="GO:0003677">
    <property type="term" value="F:DNA binding"/>
    <property type="evidence" value="ECO:0007669"/>
    <property type="project" value="InterPro"/>
</dbReference>
<dbReference type="Pfam" id="PF09722">
    <property type="entry name" value="Xre_MbcA_ParS_C"/>
    <property type="match status" value="1"/>
</dbReference>